<evidence type="ECO:0000256" key="1">
    <source>
        <dbReference type="SAM" id="MobiDB-lite"/>
    </source>
</evidence>
<feature type="compositionally biased region" description="Basic and acidic residues" evidence="1">
    <location>
        <begin position="1"/>
        <end position="10"/>
    </location>
</feature>
<evidence type="ECO:0000313" key="3">
    <source>
        <dbReference type="Proteomes" id="UP001244011"/>
    </source>
</evidence>
<dbReference type="RefSeq" id="XP_060279630.1">
    <property type="nucleotide sequence ID" value="XM_060428979.1"/>
</dbReference>
<organism evidence="2 3">
    <name type="scientific">Phialemonium atrogriseum</name>
    <dbReference type="NCBI Taxonomy" id="1093897"/>
    <lineage>
        <taxon>Eukaryota</taxon>
        <taxon>Fungi</taxon>
        <taxon>Dikarya</taxon>
        <taxon>Ascomycota</taxon>
        <taxon>Pezizomycotina</taxon>
        <taxon>Sordariomycetes</taxon>
        <taxon>Sordariomycetidae</taxon>
        <taxon>Cephalothecales</taxon>
        <taxon>Cephalothecaceae</taxon>
        <taxon>Phialemonium</taxon>
    </lineage>
</organism>
<proteinExistence type="predicted"/>
<sequence length="272" mass="29911">MSHYDSRLPPEGRPGSMPPQRAQLGNPSGGPGNFPQKWHLYQPGWTRQFKIGERQDAPLFAVVPHTGWFGRPRLTLHAGEGKKSDVVAAVKKPPPSLGGLANRHGFRIVFPGEEGMPEDVVDVKACLLSVGAAALRQHRSYRFTVKVGSGWERRAETFEWRYTHGKTVRVLREGRGDGGLRKAMNRIEGGWELVRLDSEVDFSQGPSGGEEVVAVWGEASVSLHKKASFAFLNSGATGRLGNRFANVAVISGMALWDEEQRQRHQRQATAAA</sequence>
<dbReference type="GeneID" id="85312166"/>
<reference evidence="2" key="1">
    <citation type="submission" date="2023-06" db="EMBL/GenBank/DDBJ databases">
        <title>Genome-scale phylogeny and comparative genomics of the fungal order Sordariales.</title>
        <authorList>
            <consortium name="Lawrence Berkeley National Laboratory"/>
            <person name="Hensen N."/>
            <person name="Bonometti L."/>
            <person name="Westerberg I."/>
            <person name="Brannstrom I.O."/>
            <person name="Guillou S."/>
            <person name="Cros-Aarteil S."/>
            <person name="Calhoun S."/>
            <person name="Haridas S."/>
            <person name="Kuo A."/>
            <person name="Mondo S."/>
            <person name="Pangilinan J."/>
            <person name="Riley R."/>
            <person name="Labutti K."/>
            <person name="Andreopoulos B."/>
            <person name="Lipzen A."/>
            <person name="Chen C."/>
            <person name="Yanf M."/>
            <person name="Daum C."/>
            <person name="Ng V."/>
            <person name="Clum A."/>
            <person name="Steindorff A."/>
            <person name="Ohm R."/>
            <person name="Martin F."/>
            <person name="Silar P."/>
            <person name="Natvig D."/>
            <person name="Lalanne C."/>
            <person name="Gautier V."/>
            <person name="Ament-Velasquez S.L."/>
            <person name="Kruys A."/>
            <person name="Hutchinson M.I."/>
            <person name="Powell A.J."/>
            <person name="Barry K."/>
            <person name="Miller A.N."/>
            <person name="Grigoriev I.V."/>
            <person name="Debuchy R."/>
            <person name="Gladieux P."/>
            <person name="Thoren M.H."/>
            <person name="Johannesson H."/>
        </authorList>
    </citation>
    <scope>NUCLEOTIDE SEQUENCE</scope>
    <source>
        <strain evidence="2">8032-3</strain>
    </source>
</reference>
<dbReference type="EMBL" id="MU839027">
    <property type="protein sequence ID" value="KAK1763417.1"/>
    <property type="molecule type" value="Genomic_DNA"/>
</dbReference>
<feature type="region of interest" description="Disordered" evidence="1">
    <location>
        <begin position="1"/>
        <end position="37"/>
    </location>
</feature>
<protein>
    <submittedName>
        <fullName evidence="2">Uncharacterized protein</fullName>
    </submittedName>
</protein>
<gene>
    <name evidence="2" type="ORF">QBC33DRAFT_549626</name>
</gene>
<name>A0AAJ0BUR7_9PEZI</name>
<dbReference type="Proteomes" id="UP001244011">
    <property type="component" value="Unassembled WGS sequence"/>
</dbReference>
<evidence type="ECO:0000313" key="2">
    <source>
        <dbReference type="EMBL" id="KAK1763417.1"/>
    </source>
</evidence>
<keyword evidence="3" id="KW-1185">Reference proteome</keyword>
<comment type="caution">
    <text evidence="2">The sequence shown here is derived from an EMBL/GenBank/DDBJ whole genome shotgun (WGS) entry which is preliminary data.</text>
</comment>
<dbReference type="AlphaFoldDB" id="A0AAJ0BUR7"/>
<accession>A0AAJ0BUR7</accession>